<evidence type="ECO:0000256" key="1">
    <source>
        <dbReference type="SAM" id="Coils"/>
    </source>
</evidence>
<dbReference type="eggNOG" id="ENOG502RHGF">
    <property type="taxonomic scope" value="Eukaryota"/>
</dbReference>
<feature type="coiled-coil region" evidence="1">
    <location>
        <begin position="377"/>
        <end position="404"/>
    </location>
</feature>
<organism evidence="2">
    <name type="scientific">Pseudogymnoascus destructans</name>
    <dbReference type="NCBI Taxonomy" id="655981"/>
    <lineage>
        <taxon>Eukaryota</taxon>
        <taxon>Fungi</taxon>
        <taxon>Dikarya</taxon>
        <taxon>Ascomycota</taxon>
        <taxon>Pezizomycotina</taxon>
        <taxon>Leotiomycetes</taxon>
        <taxon>Thelebolales</taxon>
        <taxon>Thelebolaceae</taxon>
        <taxon>Pseudogymnoascus</taxon>
    </lineage>
</organism>
<dbReference type="Proteomes" id="UP000077154">
    <property type="component" value="Unassembled WGS sequence"/>
</dbReference>
<gene>
    <name evidence="2" type="ORF">VC83_00995</name>
</gene>
<protein>
    <submittedName>
        <fullName evidence="2">Uncharacterized protein</fullName>
    </submittedName>
</protein>
<dbReference type="OrthoDB" id="3883941at2759"/>
<dbReference type="AlphaFoldDB" id="A0A177ALQ3"/>
<sequence length="407" mass="44395">MMASRTAIRSARVLKAPARAPICSNARQIRLQSTLTPQQSSQVASNVGGGAGSGVVAGIAGGALVFSLGYGYYHYSGAKTIVDGAAATKRQFRNITSSMKDSAPEPNELLKWFRSTVTSYAAFIPGAKSYVDAAFNDLDKIEQKHRGKVDEIIRDAYSDMREATKGGLTIETAHKTWEILQKHLSKVTELASEASGEILDNHPHLKEKVGGSIDQLKQMADSYGPEAKEQVNKTYDQIKDILKNSSGTDAADKIRKVVEENIEKLKGMGDQAWKKGLEKAQPYLDKNPEIKKVIEENSDALKQANFSELFEKIKNGDVSDLKEYAKKAGEKVNSPGVGKNIQEYINLIPGGQEIVPKLHKLHEAVKKHGGEADKIAKEAYKEIAEILSKKADEVEDLASKAANDAKK</sequence>
<reference evidence="2" key="1">
    <citation type="submission" date="2016-03" db="EMBL/GenBank/DDBJ databases">
        <title>Updated assembly of Pseudogymnoascus destructans, the fungus causing white-nose syndrome of bats.</title>
        <authorList>
            <person name="Palmer J.M."/>
            <person name="Drees K.P."/>
            <person name="Foster J.T."/>
            <person name="Lindner D.L."/>
        </authorList>
    </citation>
    <scope>NUCLEOTIDE SEQUENCE [LARGE SCALE GENOMIC DNA]</scope>
    <source>
        <strain evidence="2">20631-21</strain>
    </source>
</reference>
<proteinExistence type="predicted"/>
<dbReference type="GeneID" id="36284087"/>
<evidence type="ECO:0000313" key="2">
    <source>
        <dbReference type="EMBL" id="OAF62251.1"/>
    </source>
</evidence>
<dbReference type="SUPFAM" id="SSF58113">
    <property type="entry name" value="Apolipoprotein A-I"/>
    <property type="match status" value="1"/>
</dbReference>
<name>A0A177ALQ3_9PEZI</name>
<dbReference type="RefSeq" id="XP_024327524.1">
    <property type="nucleotide sequence ID" value="XM_024464681.1"/>
</dbReference>
<accession>A0A177ALQ3</accession>
<keyword evidence="1" id="KW-0175">Coiled coil</keyword>
<dbReference type="VEuPathDB" id="FungiDB:GMDG_00140"/>
<dbReference type="EMBL" id="KV441387">
    <property type="protein sequence ID" value="OAF62251.1"/>
    <property type="molecule type" value="Genomic_DNA"/>
</dbReference>